<name>A0A2N3G5S9_9ACTN</name>
<dbReference type="SUPFAM" id="SSF53335">
    <property type="entry name" value="S-adenosyl-L-methionine-dependent methyltransferases"/>
    <property type="match status" value="1"/>
</dbReference>
<protein>
    <submittedName>
        <fullName evidence="2">SAM-dependent methyltransferase</fullName>
    </submittedName>
</protein>
<feature type="domain" description="Methyltransferase type 11" evidence="1">
    <location>
        <begin position="56"/>
        <end position="153"/>
    </location>
</feature>
<keyword evidence="2" id="KW-0808">Transferase</keyword>
<dbReference type="InterPro" id="IPR029063">
    <property type="entry name" value="SAM-dependent_MTases_sf"/>
</dbReference>
<dbReference type="EMBL" id="PHEX01000033">
    <property type="protein sequence ID" value="PKQ28077.1"/>
    <property type="molecule type" value="Genomic_DNA"/>
</dbReference>
<evidence type="ECO:0000313" key="2">
    <source>
        <dbReference type="EMBL" id="PKQ28077.1"/>
    </source>
</evidence>
<gene>
    <name evidence="2" type="ORF">CVT63_04565</name>
</gene>
<dbReference type="AlphaFoldDB" id="A0A2N3G5S9"/>
<evidence type="ECO:0000259" key="1">
    <source>
        <dbReference type="Pfam" id="PF08241"/>
    </source>
</evidence>
<proteinExistence type="predicted"/>
<keyword evidence="2" id="KW-0489">Methyltransferase</keyword>
<comment type="caution">
    <text evidence="2">The sequence shown here is derived from an EMBL/GenBank/DDBJ whole genome shotgun (WGS) entry which is preliminary data.</text>
</comment>
<sequence length="306" mass="34361">MLDVDLRKANELFHDTESGCYDSKWGIQYDQDTAARVRHKFEKVLCGPFPRVEKLLEVGCGTGYAGLNLCLSGDLIGEYFACDISQGMVDTCERNAVELGIKVNARQSELECLDYPDGEFDMVVGHAILHHIPDIGGALSEIHRVLKPGGVCMLVGEPTKVGDVMGRIARKCVSSLLKPYARMGGRFGGSPAKLRDTCLPPDDGRDVREFETVVDIHTFRPAEVCRAARSAGFAEARYESEEFLSSFVGWITRSVENMLADENISLRWRQGAYTTYLKLSRVDERIYRYLPSSWFYNMLLYARKSD</sequence>
<dbReference type="PANTHER" id="PTHR43861">
    <property type="entry name" value="TRANS-ACONITATE 2-METHYLTRANSFERASE-RELATED"/>
    <property type="match status" value="1"/>
</dbReference>
<dbReference type="Gene3D" id="3.40.50.150">
    <property type="entry name" value="Vaccinia Virus protein VP39"/>
    <property type="match status" value="1"/>
</dbReference>
<dbReference type="GO" id="GO:0008757">
    <property type="term" value="F:S-adenosylmethionine-dependent methyltransferase activity"/>
    <property type="evidence" value="ECO:0007669"/>
    <property type="project" value="InterPro"/>
</dbReference>
<dbReference type="GO" id="GO:0032259">
    <property type="term" value="P:methylation"/>
    <property type="evidence" value="ECO:0007669"/>
    <property type="project" value="UniProtKB-KW"/>
</dbReference>
<dbReference type="CDD" id="cd02440">
    <property type="entry name" value="AdoMet_MTases"/>
    <property type="match status" value="1"/>
</dbReference>
<accession>A0A2N3G5S9</accession>
<reference evidence="2 3" key="1">
    <citation type="journal article" date="2017" name="ISME J.">
        <title>Potential for microbial H2 and metal transformations associated with novel bacteria and archaea in deep terrestrial subsurface sediments.</title>
        <authorList>
            <person name="Hernsdorf A.W."/>
            <person name="Amano Y."/>
            <person name="Miyakawa K."/>
            <person name="Ise K."/>
            <person name="Suzuki Y."/>
            <person name="Anantharaman K."/>
            <person name="Probst A."/>
            <person name="Burstein D."/>
            <person name="Thomas B.C."/>
            <person name="Banfield J.F."/>
        </authorList>
    </citation>
    <scope>NUCLEOTIDE SEQUENCE [LARGE SCALE GENOMIC DNA]</scope>
    <source>
        <strain evidence="2">HGW-Actinobacteria-3</strain>
    </source>
</reference>
<dbReference type="Pfam" id="PF08241">
    <property type="entry name" value="Methyltransf_11"/>
    <property type="match status" value="1"/>
</dbReference>
<organism evidence="2 3">
    <name type="scientific">Candidatus Anoxymicrobium japonicum</name>
    <dbReference type="NCBI Taxonomy" id="2013648"/>
    <lineage>
        <taxon>Bacteria</taxon>
        <taxon>Bacillati</taxon>
        <taxon>Actinomycetota</taxon>
        <taxon>Candidatus Geothermincolia</taxon>
        <taxon>Candidatus Geothermincolales</taxon>
        <taxon>Candidatus Anoxymicrobiaceae</taxon>
        <taxon>Candidatus Anoxymicrobium</taxon>
    </lineage>
</organism>
<dbReference type="InterPro" id="IPR013216">
    <property type="entry name" value="Methyltransf_11"/>
</dbReference>
<dbReference type="Proteomes" id="UP000233654">
    <property type="component" value="Unassembled WGS sequence"/>
</dbReference>
<evidence type="ECO:0000313" key="3">
    <source>
        <dbReference type="Proteomes" id="UP000233654"/>
    </source>
</evidence>